<gene>
    <name evidence="4" type="ORF">ATANTOWER_025305</name>
</gene>
<feature type="compositionally biased region" description="Polar residues" evidence="2">
    <location>
        <begin position="173"/>
        <end position="200"/>
    </location>
</feature>
<sequence>MSTPTNITKQRKDVLQLECDVSVEVEPSNTPVNTDPNASWGTEPNFNLNLNLSSLSNPRPTKETSKMHSGSKKEEKSKQGGNLGDKRAVAVDFNTISLPDEKLRSKIPTISSSPTAQMTVKNKSDQQLKSPNIKHSSTPEIQMHDKSVLSHKPKGVKLNSSQRSTEKVKTETPKAQSATALTPKPTTNSANNVSPNLKVQSNRKDEGGNEIHHETPSKTLKLPKSPKGPIQKGDKSSISPRPTNRTPTMMTKTKKTDPNPVNLITASDQNTGDDSRSQGVFITPGTSQKEKTESALLRTKPPQVTSQSSSTQRKTTRTRNSIVSGSKENLHVKDLNVASGSKITLKSRAKSKATKGSKDSLDSKASSKSRSHTGSKDAMECKSSSASKSSLDSRESLDFKTLQSSKARPKFRIGSRDIHDPKAPTETRMKKSHQSSEEIADSKTVPGSNNNHDSKLLQNSEASFDPKIKTASGSDSKPGITQSSSPATLQASAFNMDLLGRVSLSSTSSGSIQTAGSTVGPSLNPKNQFDLSRSGQVWSGSKSTLTDLSSALRHSPVSTSPNPGSSTGKGFASTLTGSNGENQKSPSSSPGILAPLASSSPKARPMVTSKMLDGFAFTSEASAVMKRNPCSSSQNTSMTRGLTFDSITKPGTNADKEHSKVADSKVNTQGGLGESPEAKNDGDGCLSGDDRRKSDILLTKAGHPGETKIISSPWASREPKQKMQVRGKKNEANPSSPLHPISSSSTHTPTKKKVKEIAAKTELAQRLHKHPGKQKEVGVQVEVEVVERSASTSPSLQWGPPTSSLIGSPSCQSSLSCNPPLKHVCQIEIELCSQTMLPYDVPDKASSLPACLHTYSLQQNPTLILELGQNHNPDVSTDSIREDENEDEEKRQPNKAEEDGFEGKTEKPQEVLWDKQGMTWEVYGASVDLESLGTTIQSHLEMKIREQERRIWILRKSICSNSSFTRYKLKKRRRRFLGCCTKASTVAD</sequence>
<feature type="region of interest" description="Disordered" evidence="2">
    <location>
        <begin position="22"/>
        <end position="488"/>
    </location>
</feature>
<dbReference type="Pfam" id="PF15235">
    <property type="entry name" value="GRIN_C"/>
    <property type="match status" value="1"/>
</dbReference>
<feature type="compositionally biased region" description="Low complexity" evidence="2">
    <location>
        <begin position="217"/>
        <end position="229"/>
    </location>
</feature>
<accession>A0ABU7BBS4</accession>
<dbReference type="EMBL" id="JAHUTI010049757">
    <property type="protein sequence ID" value="MED6248061.1"/>
    <property type="molecule type" value="Genomic_DNA"/>
</dbReference>
<comment type="caution">
    <text evidence="4">The sequence shown here is derived from an EMBL/GenBank/DDBJ whole genome shotgun (WGS) entry which is preliminary data.</text>
</comment>
<name>A0ABU7BBS4_9TELE</name>
<dbReference type="PANTHER" id="PTHR15718:SF3">
    <property type="entry name" value="G PROTEIN-REGULATED INDUCER OF NEURITE OUTGROWTH C-TERMINAL DOMAIN-CONTAINING PROTEIN"/>
    <property type="match status" value="1"/>
</dbReference>
<feature type="region of interest" description="Disordered" evidence="2">
    <location>
        <begin position="868"/>
        <end position="907"/>
    </location>
</feature>
<feature type="compositionally biased region" description="Polar residues" evidence="2">
    <location>
        <begin position="471"/>
        <end position="488"/>
    </location>
</feature>
<dbReference type="Proteomes" id="UP001345963">
    <property type="component" value="Unassembled WGS sequence"/>
</dbReference>
<feature type="region of interest" description="Disordered" evidence="2">
    <location>
        <begin position="504"/>
        <end position="604"/>
    </location>
</feature>
<evidence type="ECO:0000256" key="1">
    <source>
        <dbReference type="ARBA" id="ARBA00002358"/>
    </source>
</evidence>
<keyword evidence="5" id="KW-1185">Reference proteome</keyword>
<feature type="compositionally biased region" description="Polar residues" evidence="2">
    <location>
        <begin position="108"/>
        <end position="140"/>
    </location>
</feature>
<feature type="compositionally biased region" description="Basic and acidic residues" evidence="2">
    <location>
        <begin position="888"/>
        <end position="907"/>
    </location>
</feature>
<dbReference type="InterPro" id="IPR032745">
    <property type="entry name" value="GRIN_C"/>
</dbReference>
<feature type="compositionally biased region" description="Low complexity" evidence="2">
    <location>
        <begin position="47"/>
        <end position="57"/>
    </location>
</feature>
<reference evidence="4 5" key="1">
    <citation type="submission" date="2021-07" db="EMBL/GenBank/DDBJ databases">
        <authorList>
            <person name="Palmer J.M."/>
        </authorList>
    </citation>
    <scope>NUCLEOTIDE SEQUENCE [LARGE SCALE GENOMIC DNA]</scope>
    <source>
        <strain evidence="4 5">AT_MEX2019</strain>
        <tissue evidence="4">Muscle</tissue>
    </source>
</reference>
<feature type="compositionally biased region" description="Low complexity" evidence="2">
    <location>
        <begin position="303"/>
        <end position="321"/>
    </location>
</feature>
<dbReference type="PANTHER" id="PTHR15718">
    <property type="entry name" value="G PROTEIN-REGULATED INDUCER OF NEURITE OUTGROWTH C-TERMINAL DOMAIN-CONTAINING PROTEIN"/>
    <property type="match status" value="1"/>
</dbReference>
<feature type="compositionally biased region" description="Polar residues" evidence="2">
    <location>
        <begin position="629"/>
        <end position="651"/>
    </location>
</feature>
<feature type="compositionally biased region" description="Basic and acidic residues" evidence="2">
    <location>
        <begin position="654"/>
        <end position="663"/>
    </location>
</feature>
<comment type="function">
    <text evidence="1">May be involved in neurite outgrowth.</text>
</comment>
<evidence type="ECO:0000313" key="4">
    <source>
        <dbReference type="EMBL" id="MED6248061.1"/>
    </source>
</evidence>
<feature type="region of interest" description="Disordered" evidence="2">
    <location>
        <begin position="789"/>
        <end position="812"/>
    </location>
</feature>
<feature type="compositionally biased region" description="Polar residues" evidence="2">
    <location>
        <begin position="869"/>
        <end position="878"/>
    </location>
</feature>
<evidence type="ECO:0000259" key="3">
    <source>
        <dbReference type="Pfam" id="PF15235"/>
    </source>
</evidence>
<evidence type="ECO:0000313" key="5">
    <source>
        <dbReference type="Proteomes" id="UP001345963"/>
    </source>
</evidence>
<feature type="compositionally biased region" description="Basic and acidic residues" evidence="2">
    <location>
        <begin position="60"/>
        <end position="89"/>
    </location>
</feature>
<feature type="compositionally biased region" description="Low complexity" evidence="2">
    <location>
        <begin position="240"/>
        <end position="251"/>
    </location>
</feature>
<feature type="compositionally biased region" description="Low complexity" evidence="2">
    <location>
        <begin position="734"/>
        <end position="748"/>
    </location>
</feature>
<feature type="compositionally biased region" description="Basic and acidic residues" evidence="2">
    <location>
        <begin position="676"/>
        <end position="695"/>
    </location>
</feature>
<feature type="compositionally biased region" description="Polar residues" evidence="2">
    <location>
        <begin position="27"/>
        <end position="46"/>
    </location>
</feature>
<feature type="compositionally biased region" description="Basic and acidic residues" evidence="2">
    <location>
        <begin position="414"/>
        <end position="429"/>
    </location>
</feature>
<proteinExistence type="predicted"/>
<protein>
    <recommendedName>
        <fullName evidence="3">G protein-regulated inducer of neurite outgrowth C-terminal domain-containing protein</fullName>
    </recommendedName>
</protein>
<feature type="compositionally biased region" description="Polar residues" evidence="2">
    <location>
        <begin position="519"/>
        <end position="549"/>
    </location>
</feature>
<feature type="compositionally biased region" description="Basic and acidic residues" evidence="2">
    <location>
        <begin position="202"/>
        <end position="216"/>
    </location>
</feature>
<feature type="region of interest" description="Disordered" evidence="2">
    <location>
        <begin position="624"/>
        <end position="751"/>
    </location>
</feature>
<feature type="compositionally biased region" description="Low complexity" evidence="2">
    <location>
        <begin position="504"/>
        <end position="518"/>
    </location>
</feature>
<organism evidence="4 5">
    <name type="scientific">Ataeniobius toweri</name>
    <dbReference type="NCBI Taxonomy" id="208326"/>
    <lineage>
        <taxon>Eukaryota</taxon>
        <taxon>Metazoa</taxon>
        <taxon>Chordata</taxon>
        <taxon>Craniata</taxon>
        <taxon>Vertebrata</taxon>
        <taxon>Euteleostomi</taxon>
        <taxon>Actinopterygii</taxon>
        <taxon>Neopterygii</taxon>
        <taxon>Teleostei</taxon>
        <taxon>Neoteleostei</taxon>
        <taxon>Acanthomorphata</taxon>
        <taxon>Ovalentaria</taxon>
        <taxon>Atherinomorphae</taxon>
        <taxon>Cyprinodontiformes</taxon>
        <taxon>Goodeidae</taxon>
        <taxon>Ataeniobius</taxon>
    </lineage>
</organism>
<feature type="compositionally biased region" description="Polar residues" evidence="2">
    <location>
        <begin position="445"/>
        <end position="462"/>
    </location>
</feature>
<evidence type="ECO:0000256" key="2">
    <source>
        <dbReference type="SAM" id="MobiDB-lite"/>
    </source>
</evidence>
<dbReference type="InterPro" id="IPR026646">
    <property type="entry name" value="GPRIN2-like/GPRIN3"/>
</dbReference>
<feature type="compositionally biased region" description="Polar residues" evidence="2">
    <location>
        <begin position="262"/>
        <end position="287"/>
    </location>
</feature>
<feature type="domain" description="G protein-regulated inducer of neurite outgrowth C-terminal" evidence="3">
    <location>
        <begin position="886"/>
        <end position="974"/>
    </location>
</feature>
<feature type="compositionally biased region" description="Polar residues" evidence="2">
    <location>
        <begin position="556"/>
        <end position="590"/>
    </location>
</feature>
<feature type="compositionally biased region" description="Basic residues" evidence="2">
    <location>
        <begin position="345"/>
        <end position="355"/>
    </location>
</feature>